<proteinExistence type="predicted"/>
<gene>
    <name evidence="2" type="ORF">ACFFQA_15765</name>
</gene>
<reference evidence="2 3" key="1">
    <citation type="submission" date="2024-09" db="EMBL/GenBank/DDBJ databases">
        <authorList>
            <person name="Sun Q."/>
            <person name="Mori K."/>
        </authorList>
    </citation>
    <scope>NUCLEOTIDE SEQUENCE [LARGE SCALE GENOMIC DNA]</scope>
    <source>
        <strain evidence="2 3">TBRC 7907</strain>
    </source>
</reference>
<feature type="domain" description="Cyclic nucleotide-binding" evidence="1">
    <location>
        <begin position="1"/>
        <end position="99"/>
    </location>
</feature>
<protein>
    <submittedName>
        <fullName evidence="2">Crp/Fnr family transcriptional regulator</fullName>
    </submittedName>
</protein>
<dbReference type="Proteomes" id="UP001589693">
    <property type="component" value="Unassembled WGS sequence"/>
</dbReference>
<evidence type="ECO:0000313" key="3">
    <source>
        <dbReference type="Proteomes" id="UP001589693"/>
    </source>
</evidence>
<evidence type="ECO:0000259" key="1">
    <source>
        <dbReference type="PROSITE" id="PS50042"/>
    </source>
</evidence>
<dbReference type="Gene3D" id="2.60.120.10">
    <property type="entry name" value="Jelly Rolls"/>
    <property type="match status" value="1"/>
</dbReference>
<accession>A0ABV5ZWY9</accession>
<dbReference type="SUPFAM" id="SSF51206">
    <property type="entry name" value="cAMP-binding domain-like"/>
    <property type="match status" value="1"/>
</dbReference>
<dbReference type="SMART" id="SM00100">
    <property type="entry name" value="cNMP"/>
    <property type="match status" value="1"/>
</dbReference>
<dbReference type="EMBL" id="JBHLZU010000012">
    <property type="protein sequence ID" value="MFB9905391.1"/>
    <property type="molecule type" value="Genomic_DNA"/>
</dbReference>
<sequence length="139" mass="15057">MSPAQVALLATTASEVDFAPGDRLFEEGQPARGCWLVLDGCVALDVTFPGRGEVLVQTLGAGDVLGWSWLVPPYRWYFGATATAPTSAIALDTDRLRALAENDPAFGYPLALRLFGGLLDRLQTTRARLLDLYRSARES</sequence>
<comment type="caution">
    <text evidence="2">The sequence shown here is derived from an EMBL/GenBank/DDBJ whole genome shotgun (WGS) entry which is preliminary data.</text>
</comment>
<dbReference type="RefSeq" id="WP_377852696.1">
    <property type="nucleotide sequence ID" value="NZ_JBHLZU010000012.1"/>
</dbReference>
<keyword evidence="3" id="KW-1185">Reference proteome</keyword>
<dbReference type="PROSITE" id="PS50042">
    <property type="entry name" value="CNMP_BINDING_3"/>
    <property type="match status" value="1"/>
</dbReference>
<dbReference type="InterPro" id="IPR014710">
    <property type="entry name" value="RmlC-like_jellyroll"/>
</dbReference>
<name>A0ABV5ZWY9_9PSEU</name>
<dbReference type="Pfam" id="PF00027">
    <property type="entry name" value="cNMP_binding"/>
    <property type="match status" value="1"/>
</dbReference>
<organism evidence="2 3">
    <name type="scientific">Allokutzneria oryzae</name>
    <dbReference type="NCBI Taxonomy" id="1378989"/>
    <lineage>
        <taxon>Bacteria</taxon>
        <taxon>Bacillati</taxon>
        <taxon>Actinomycetota</taxon>
        <taxon>Actinomycetes</taxon>
        <taxon>Pseudonocardiales</taxon>
        <taxon>Pseudonocardiaceae</taxon>
        <taxon>Allokutzneria</taxon>
    </lineage>
</organism>
<dbReference type="CDD" id="cd00038">
    <property type="entry name" value="CAP_ED"/>
    <property type="match status" value="1"/>
</dbReference>
<evidence type="ECO:0000313" key="2">
    <source>
        <dbReference type="EMBL" id="MFB9905391.1"/>
    </source>
</evidence>
<dbReference type="InterPro" id="IPR018490">
    <property type="entry name" value="cNMP-bd_dom_sf"/>
</dbReference>
<dbReference type="InterPro" id="IPR000595">
    <property type="entry name" value="cNMP-bd_dom"/>
</dbReference>